<dbReference type="EMBL" id="BONW01000002">
    <property type="protein sequence ID" value="GIG85943.1"/>
    <property type="molecule type" value="Genomic_DNA"/>
</dbReference>
<gene>
    <name evidence="2" type="ORF">Pen02_08790</name>
</gene>
<reference evidence="2 3" key="1">
    <citation type="submission" date="2021-01" db="EMBL/GenBank/DDBJ databases">
        <title>Whole genome shotgun sequence of Plantactinospora endophytica NBRC 110450.</title>
        <authorList>
            <person name="Komaki H."/>
            <person name="Tamura T."/>
        </authorList>
    </citation>
    <scope>NUCLEOTIDE SEQUENCE [LARGE SCALE GENOMIC DNA]</scope>
    <source>
        <strain evidence="2 3">NBRC 110450</strain>
    </source>
</reference>
<proteinExistence type="predicted"/>
<feature type="region of interest" description="Disordered" evidence="1">
    <location>
        <begin position="90"/>
        <end position="109"/>
    </location>
</feature>
<dbReference type="Proteomes" id="UP000646749">
    <property type="component" value="Unassembled WGS sequence"/>
</dbReference>
<name>A0ABQ4DU20_9ACTN</name>
<evidence type="ECO:0000256" key="1">
    <source>
        <dbReference type="SAM" id="MobiDB-lite"/>
    </source>
</evidence>
<protein>
    <submittedName>
        <fullName evidence="2">Uncharacterized protein</fullName>
    </submittedName>
</protein>
<accession>A0ABQ4DU20</accession>
<organism evidence="2 3">
    <name type="scientific">Plantactinospora endophytica</name>
    <dbReference type="NCBI Taxonomy" id="673535"/>
    <lineage>
        <taxon>Bacteria</taxon>
        <taxon>Bacillati</taxon>
        <taxon>Actinomycetota</taxon>
        <taxon>Actinomycetes</taxon>
        <taxon>Micromonosporales</taxon>
        <taxon>Micromonosporaceae</taxon>
        <taxon>Plantactinospora</taxon>
    </lineage>
</organism>
<keyword evidence="3" id="KW-1185">Reference proteome</keyword>
<evidence type="ECO:0000313" key="2">
    <source>
        <dbReference type="EMBL" id="GIG85943.1"/>
    </source>
</evidence>
<sequence length="109" mass="11122">MPEALCGGYLRRAVGDQQGVSAGPGLCRGGEQNGHGLCVGPRAALDVSADGRWRVDPVNGMWYGPARSGRSAATSPAYASELVNFAPPPEAARGSCCRRTGSCPGMTTG</sequence>
<comment type="caution">
    <text evidence="2">The sequence shown here is derived from an EMBL/GenBank/DDBJ whole genome shotgun (WGS) entry which is preliminary data.</text>
</comment>
<evidence type="ECO:0000313" key="3">
    <source>
        <dbReference type="Proteomes" id="UP000646749"/>
    </source>
</evidence>